<evidence type="ECO:0000313" key="2">
    <source>
        <dbReference type="Proteomes" id="UP000184356"/>
    </source>
</evidence>
<dbReference type="RefSeq" id="XP_040699982.1">
    <property type="nucleotide sequence ID" value="XM_040845202.1"/>
</dbReference>
<dbReference type="OrthoDB" id="4509016at2759"/>
<accession>A0A1L9T9T4</accession>
<proteinExistence type="predicted"/>
<dbReference type="AlphaFoldDB" id="A0A1L9T9T4"/>
<dbReference type="GeneID" id="63761275"/>
<name>A0A1L9T9T4_9EURO</name>
<reference evidence="2" key="1">
    <citation type="journal article" date="2017" name="Genome Biol.">
        <title>Comparative genomics reveals high biological diversity and specific adaptations in the industrially and medically important fungal genus Aspergillus.</title>
        <authorList>
            <person name="de Vries R.P."/>
            <person name="Riley R."/>
            <person name="Wiebenga A."/>
            <person name="Aguilar-Osorio G."/>
            <person name="Amillis S."/>
            <person name="Uchima C.A."/>
            <person name="Anderluh G."/>
            <person name="Asadollahi M."/>
            <person name="Askin M."/>
            <person name="Barry K."/>
            <person name="Battaglia E."/>
            <person name="Bayram O."/>
            <person name="Benocci T."/>
            <person name="Braus-Stromeyer S.A."/>
            <person name="Caldana C."/>
            <person name="Canovas D."/>
            <person name="Cerqueira G.C."/>
            <person name="Chen F."/>
            <person name="Chen W."/>
            <person name="Choi C."/>
            <person name="Clum A."/>
            <person name="Dos Santos R.A."/>
            <person name="Damasio A.R."/>
            <person name="Diallinas G."/>
            <person name="Emri T."/>
            <person name="Fekete E."/>
            <person name="Flipphi M."/>
            <person name="Freyberg S."/>
            <person name="Gallo A."/>
            <person name="Gournas C."/>
            <person name="Habgood R."/>
            <person name="Hainaut M."/>
            <person name="Harispe M.L."/>
            <person name="Henrissat B."/>
            <person name="Hilden K.S."/>
            <person name="Hope R."/>
            <person name="Hossain A."/>
            <person name="Karabika E."/>
            <person name="Karaffa L."/>
            <person name="Karanyi Z."/>
            <person name="Krasevec N."/>
            <person name="Kuo A."/>
            <person name="Kusch H."/>
            <person name="LaButti K."/>
            <person name="Lagendijk E.L."/>
            <person name="Lapidus A."/>
            <person name="Levasseur A."/>
            <person name="Lindquist E."/>
            <person name="Lipzen A."/>
            <person name="Logrieco A.F."/>
            <person name="MacCabe A."/>
            <person name="Maekelae M.R."/>
            <person name="Malavazi I."/>
            <person name="Melin P."/>
            <person name="Meyer V."/>
            <person name="Mielnichuk N."/>
            <person name="Miskei M."/>
            <person name="Molnar A.P."/>
            <person name="Mule G."/>
            <person name="Ngan C.Y."/>
            <person name="Orejas M."/>
            <person name="Orosz E."/>
            <person name="Ouedraogo J.P."/>
            <person name="Overkamp K.M."/>
            <person name="Park H.-S."/>
            <person name="Perrone G."/>
            <person name="Piumi F."/>
            <person name="Punt P.J."/>
            <person name="Ram A.F."/>
            <person name="Ramon A."/>
            <person name="Rauscher S."/>
            <person name="Record E."/>
            <person name="Riano-Pachon D.M."/>
            <person name="Robert V."/>
            <person name="Roehrig J."/>
            <person name="Ruller R."/>
            <person name="Salamov A."/>
            <person name="Salih N.S."/>
            <person name="Samson R.A."/>
            <person name="Sandor E."/>
            <person name="Sanguinetti M."/>
            <person name="Schuetze T."/>
            <person name="Sepcic K."/>
            <person name="Shelest E."/>
            <person name="Sherlock G."/>
            <person name="Sophianopoulou V."/>
            <person name="Squina F.M."/>
            <person name="Sun H."/>
            <person name="Susca A."/>
            <person name="Todd R.B."/>
            <person name="Tsang A."/>
            <person name="Unkles S.E."/>
            <person name="van de Wiele N."/>
            <person name="van Rossen-Uffink D."/>
            <person name="Oliveira J.V."/>
            <person name="Vesth T.C."/>
            <person name="Visser J."/>
            <person name="Yu J.-H."/>
            <person name="Zhou M."/>
            <person name="Andersen M.R."/>
            <person name="Archer D.B."/>
            <person name="Baker S.E."/>
            <person name="Benoit I."/>
            <person name="Brakhage A.A."/>
            <person name="Braus G.H."/>
            <person name="Fischer R."/>
            <person name="Frisvad J.C."/>
            <person name="Goldman G.H."/>
            <person name="Houbraken J."/>
            <person name="Oakley B."/>
            <person name="Pocsi I."/>
            <person name="Scazzocchio C."/>
            <person name="Seiboth B."/>
            <person name="vanKuyk P.A."/>
            <person name="Wortman J."/>
            <person name="Dyer P.S."/>
            <person name="Grigoriev I.V."/>
        </authorList>
    </citation>
    <scope>NUCLEOTIDE SEQUENCE [LARGE SCALE GENOMIC DNA]</scope>
    <source>
        <strain evidence="2">CBS 593.65</strain>
    </source>
</reference>
<dbReference type="VEuPathDB" id="FungiDB:ASPSYDRAFT_34168"/>
<evidence type="ECO:0000313" key="1">
    <source>
        <dbReference type="EMBL" id="OJJ56176.1"/>
    </source>
</evidence>
<dbReference type="Proteomes" id="UP000184356">
    <property type="component" value="Unassembled WGS sequence"/>
</dbReference>
<sequence>MPYISFCGLCGSRARLQCYEQHQTDIRSLYIPDSDADSSLSSQVVTPASTMTPRPEGMEVSQASISTYLPITIRILMAETDSSPDVPLQEDRTRCWTVFERAMRSLGIQQKAHDHDVAVEVLSQIGDVIGDEIEPERRGVEGALNDRQEALVQLRAVETQVQVLVNVIEQRFGGEGQTQDRAVLDSAVLRVTADLDDLSRSYEAFDKLYTEKQKELRMMTLLHEYLKEKYASPSRGGVLTREV</sequence>
<gene>
    <name evidence="1" type="ORF">ASPSYDRAFT_34168</name>
</gene>
<dbReference type="EMBL" id="KV878591">
    <property type="protein sequence ID" value="OJJ56176.1"/>
    <property type="molecule type" value="Genomic_DNA"/>
</dbReference>
<organism evidence="1 2">
    <name type="scientific">Aspergillus sydowii CBS 593.65</name>
    <dbReference type="NCBI Taxonomy" id="1036612"/>
    <lineage>
        <taxon>Eukaryota</taxon>
        <taxon>Fungi</taxon>
        <taxon>Dikarya</taxon>
        <taxon>Ascomycota</taxon>
        <taxon>Pezizomycotina</taxon>
        <taxon>Eurotiomycetes</taxon>
        <taxon>Eurotiomycetidae</taxon>
        <taxon>Eurotiales</taxon>
        <taxon>Aspergillaceae</taxon>
        <taxon>Aspergillus</taxon>
        <taxon>Aspergillus subgen. Nidulantes</taxon>
    </lineage>
</organism>
<keyword evidence="2" id="KW-1185">Reference proteome</keyword>
<protein>
    <submittedName>
        <fullName evidence="1">Uncharacterized protein</fullName>
    </submittedName>
</protein>